<keyword evidence="16" id="KW-0547">Nucleotide-binding</keyword>
<comment type="catalytic activity">
    <reaction evidence="2">
        <text>a ribonucleoside 5'-diphosphate + ATP = a ribonucleoside 5'-triphosphate + ADP</text>
        <dbReference type="Rhea" id="RHEA:18113"/>
        <dbReference type="ChEBI" id="CHEBI:30616"/>
        <dbReference type="ChEBI" id="CHEBI:57930"/>
        <dbReference type="ChEBI" id="CHEBI:61557"/>
        <dbReference type="ChEBI" id="CHEBI:456216"/>
        <dbReference type="EC" id="2.7.4.6"/>
    </reaction>
</comment>
<dbReference type="EMBL" id="JAGKHQ010000117">
    <property type="protein sequence ID" value="KAG7472970.1"/>
    <property type="molecule type" value="Genomic_DNA"/>
</dbReference>
<evidence type="ECO:0000256" key="9">
    <source>
        <dbReference type="ARBA" id="ARBA00008142"/>
    </source>
</evidence>
<dbReference type="FunFam" id="3.30.70.141:FF:000039">
    <property type="entry name" value="Nucleoside diphosphate kinase B"/>
    <property type="match status" value="1"/>
</dbReference>
<evidence type="ECO:0000256" key="17">
    <source>
        <dbReference type="ARBA" id="ARBA00022777"/>
    </source>
</evidence>
<feature type="domain" description="Nucleoside diphosphate kinase-like" evidence="24">
    <location>
        <begin position="1"/>
        <end position="65"/>
    </location>
</feature>
<evidence type="ECO:0000256" key="4">
    <source>
        <dbReference type="ARBA" id="ARBA00003465"/>
    </source>
</evidence>
<evidence type="ECO:0000256" key="15">
    <source>
        <dbReference type="ARBA" id="ARBA00022723"/>
    </source>
</evidence>
<evidence type="ECO:0000256" key="23">
    <source>
        <dbReference type="PROSITE-ProRule" id="PRU00706"/>
    </source>
</evidence>
<organism evidence="25 26">
    <name type="scientific">Solea senegalensis</name>
    <name type="common">Senegalese sole</name>
    <dbReference type="NCBI Taxonomy" id="28829"/>
    <lineage>
        <taxon>Eukaryota</taxon>
        <taxon>Metazoa</taxon>
        <taxon>Chordata</taxon>
        <taxon>Craniata</taxon>
        <taxon>Vertebrata</taxon>
        <taxon>Euteleostomi</taxon>
        <taxon>Actinopterygii</taxon>
        <taxon>Neopterygii</taxon>
        <taxon>Teleostei</taxon>
        <taxon>Neoteleostei</taxon>
        <taxon>Acanthomorphata</taxon>
        <taxon>Carangaria</taxon>
        <taxon>Pleuronectiformes</taxon>
        <taxon>Pleuronectoidei</taxon>
        <taxon>Soleidae</taxon>
        <taxon>Solea</taxon>
    </lineage>
</organism>
<evidence type="ECO:0000256" key="3">
    <source>
        <dbReference type="ARBA" id="ARBA00001946"/>
    </source>
</evidence>
<keyword evidence="22" id="KW-0131">Cell cycle</keyword>
<dbReference type="GO" id="GO:0005737">
    <property type="term" value="C:cytoplasm"/>
    <property type="evidence" value="ECO:0007669"/>
    <property type="project" value="UniProtKB-SubCell"/>
</dbReference>
<dbReference type="GO" id="GO:0030027">
    <property type="term" value="C:lamellipodium"/>
    <property type="evidence" value="ECO:0007669"/>
    <property type="project" value="UniProtKB-SubCell"/>
</dbReference>
<dbReference type="InterPro" id="IPR034907">
    <property type="entry name" value="NDK-like_dom"/>
</dbReference>
<evidence type="ECO:0000256" key="11">
    <source>
        <dbReference type="ARBA" id="ARBA00013499"/>
    </source>
</evidence>
<keyword evidence="15" id="KW-0479">Metal-binding</keyword>
<keyword evidence="20" id="KW-0539">Nucleus</keyword>
<accession>A0AAV6PMA8</accession>
<evidence type="ECO:0000256" key="16">
    <source>
        <dbReference type="ARBA" id="ARBA00022741"/>
    </source>
</evidence>
<dbReference type="AlphaFoldDB" id="A0AAV6PMA8"/>
<evidence type="ECO:0000256" key="10">
    <source>
        <dbReference type="ARBA" id="ARBA00012966"/>
    </source>
</evidence>
<keyword evidence="12" id="KW-0963">Cytoplasm</keyword>
<evidence type="ECO:0000256" key="13">
    <source>
        <dbReference type="ARBA" id="ARBA00022553"/>
    </source>
</evidence>
<dbReference type="GO" id="GO:0005634">
    <property type="term" value="C:nucleus"/>
    <property type="evidence" value="ECO:0007669"/>
    <property type="project" value="UniProtKB-SubCell"/>
</dbReference>
<keyword evidence="17 25" id="KW-0418">Kinase</keyword>
<evidence type="ECO:0000256" key="22">
    <source>
        <dbReference type="ARBA" id="ARBA00023306"/>
    </source>
</evidence>
<dbReference type="GO" id="GO:0046872">
    <property type="term" value="F:metal ion binding"/>
    <property type="evidence" value="ECO:0007669"/>
    <property type="project" value="UniProtKB-KW"/>
</dbReference>
<comment type="similarity">
    <text evidence="9 23">Belongs to the NDK family.</text>
</comment>
<dbReference type="GO" id="GO:0004550">
    <property type="term" value="F:nucleoside diphosphate kinase activity"/>
    <property type="evidence" value="ECO:0007669"/>
    <property type="project" value="UniProtKB-EC"/>
</dbReference>
<evidence type="ECO:0000256" key="6">
    <source>
        <dbReference type="ARBA" id="ARBA00004466"/>
    </source>
</evidence>
<evidence type="ECO:0000256" key="7">
    <source>
        <dbReference type="ARBA" id="ARBA00004496"/>
    </source>
</evidence>
<dbReference type="Pfam" id="PF00334">
    <property type="entry name" value="NDK"/>
    <property type="match status" value="1"/>
</dbReference>
<evidence type="ECO:0000256" key="1">
    <source>
        <dbReference type="ARBA" id="ARBA00000082"/>
    </source>
</evidence>
<dbReference type="PANTHER" id="PTHR11349">
    <property type="entry name" value="NUCLEOSIDE DIPHOSPHATE KINASE"/>
    <property type="match status" value="1"/>
</dbReference>
<comment type="catalytic activity">
    <reaction evidence="1">
        <text>a 2'-deoxyribonucleoside 5'-diphosphate + ATP = a 2'-deoxyribonucleoside 5'-triphosphate + ADP</text>
        <dbReference type="Rhea" id="RHEA:44640"/>
        <dbReference type="ChEBI" id="CHEBI:30616"/>
        <dbReference type="ChEBI" id="CHEBI:61560"/>
        <dbReference type="ChEBI" id="CHEBI:73316"/>
        <dbReference type="ChEBI" id="CHEBI:456216"/>
        <dbReference type="EC" id="2.7.4.6"/>
    </reaction>
</comment>
<dbReference type="GO" id="GO:0001726">
    <property type="term" value="C:ruffle"/>
    <property type="evidence" value="ECO:0007669"/>
    <property type="project" value="UniProtKB-SubCell"/>
</dbReference>
<comment type="caution">
    <text evidence="25">The sequence shown here is derived from an EMBL/GenBank/DDBJ whole genome shotgun (WGS) entry which is preliminary data.</text>
</comment>
<protein>
    <recommendedName>
        <fullName evidence="11">Nucleoside diphosphate kinase B</fullName>
        <ecNumber evidence="10">2.7.4.6</ecNumber>
    </recommendedName>
</protein>
<dbReference type="PROSITE" id="PS51374">
    <property type="entry name" value="NDPK_LIKE"/>
    <property type="match status" value="1"/>
</dbReference>
<evidence type="ECO:0000256" key="2">
    <source>
        <dbReference type="ARBA" id="ARBA00000937"/>
    </source>
</evidence>
<evidence type="ECO:0000256" key="5">
    <source>
        <dbReference type="ARBA" id="ARBA00004123"/>
    </source>
</evidence>
<evidence type="ECO:0000256" key="18">
    <source>
        <dbReference type="ARBA" id="ARBA00022840"/>
    </source>
</evidence>
<evidence type="ECO:0000256" key="12">
    <source>
        <dbReference type="ARBA" id="ARBA00022490"/>
    </source>
</evidence>
<evidence type="ECO:0000256" key="21">
    <source>
        <dbReference type="ARBA" id="ARBA00023273"/>
    </source>
</evidence>
<keyword evidence="21" id="KW-0966">Cell projection</keyword>
<keyword evidence="14" id="KW-0808">Transferase</keyword>
<reference evidence="25 26" key="1">
    <citation type="journal article" date="2021" name="Sci. Rep.">
        <title>Chromosome anchoring in Senegalese sole (Solea senegalensis) reveals sex-associated markers and genome rearrangements in flatfish.</title>
        <authorList>
            <person name="Guerrero-Cozar I."/>
            <person name="Gomez-Garrido J."/>
            <person name="Berbel C."/>
            <person name="Martinez-Blanch J.F."/>
            <person name="Alioto T."/>
            <person name="Claros M.G."/>
            <person name="Gagnaire P.A."/>
            <person name="Manchado M."/>
        </authorList>
    </citation>
    <scope>NUCLEOTIDE SEQUENCE [LARGE SCALE GENOMIC DNA]</scope>
    <source>
        <strain evidence="25">Sse05_10M</strain>
    </source>
</reference>
<keyword evidence="26" id="KW-1185">Reference proteome</keyword>
<evidence type="ECO:0000313" key="25">
    <source>
        <dbReference type="EMBL" id="KAG7472970.1"/>
    </source>
</evidence>
<dbReference type="SMART" id="SM00562">
    <property type="entry name" value="NDK"/>
    <property type="match status" value="1"/>
</dbReference>
<keyword evidence="13" id="KW-0597">Phosphoprotein</keyword>
<dbReference type="EC" id="2.7.4.6" evidence="10"/>
<evidence type="ECO:0000256" key="19">
    <source>
        <dbReference type="ARBA" id="ARBA00022842"/>
    </source>
</evidence>
<keyword evidence="18" id="KW-0067">ATP-binding</keyword>
<sequence>VWEGKNIVKLVRMMLGETNPADSKPGSIRGDLCIDIGRNIIHGSDTVENAKTEVGLWFKAEEFVSYSPCAQPWIYE</sequence>
<comment type="cofactor">
    <cofactor evidence="3">
        <name>Mg(2+)</name>
        <dbReference type="ChEBI" id="CHEBI:18420"/>
    </cofactor>
</comment>
<comment type="subcellular location">
    <subcellularLocation>
        <location evidence="8">Cell projection</location>
        <location evidence="8">Lamellipodium</location>
    </subcellularLocation>
    <subcellularLocation>
        <location evidence="6">Cell projection</location>
        <location evidence="6">Ruffle</location>
    </subcellularLocation>
    <subcellularLocation>
        <location evidence="7">Cytoplasm</location>
    </subcellularLocation>
    <subcellularLocation>
        <location evidence="5">Nucleus</location>
    </subcellularLocation>
</comment>
<evidence type="ECO:0000256" key="8">
    <source>
        <dbReference type="ARBA" id="ARBA00004510"/>
    </source>
</evidence>
<comment type="caution">
    <text evidence="23">Lacks conserved residue(s) required for the propagation of feature annotation.</text>
</comment>
<evidence type="ECO:0000256" key="14">
    <source>
        <dbReference type="ARBA" id="ARBA00022679"/>
    </source>
</evidence>
<evidence type="ECO:0000259" key="24">
    <source>
        <dbReference type="SMART" id="SM00562"/>
    </source>
</evidence>
<dbReference type="Proteomes" id="UP000693946">
    <property type="component" value="Unassembled WGS sequence"/>
</dbReference>
<name>A0AAV6PMA8_SOLSE</name>
<evidence type="ECO:0000313" key="26">
    <source>
        <dbReference type="Proteomes" id="UP000693946"/>
    </source>
</evidence>
<proteinExistence type="inferred from homology"/>
<gene>
    <name evidence="25" type="ORF">JOB18_049979</name>
</gene>
<keyword evidence="19" id="KW-0460">Magnesium</keyword>
<feature type="non-terminal residue" evidence="25">
    <location>
        <position position="1"/>
    </location>
</feature>
<comment type="function">
    <text evidence="4">Major role in the synthesis of nucleoside triphosphates other than ATP.</text>
</comment>
<dbReference type="GO" id="GO:0005524">
    <property type="term" value="F:ATP binding"/>
    <property type="evidence" value="ECO:0007669"/>
    <property type="project" value="UniProtKB-KW"/>
</dbReference>
<evidence type="ECO:0000256" key="20">
    <source>
        <dbReference type="ARBA" id="ARBA00023242"/>
    </source>
</evidence>